<dbReference type="Proteomes" id="UP000030185">
    <property type="component" value="Unassembled WGS sequence"/>
</dbReference>
<dbReference type="AlphaFoldDB" id="A0A098LKG4"/>
<dbReference type="Gene3D" id="3.90.1200.10">
    <property type="match status" value="1"/>
</dbReference>
<organism evidence="1 2">
    <name type="scientific">Sporocytophaga myxococcoides</name>
    <dbReference type="NCBI Taxonomy" id="153721"/>
    <lineage>
        <taxon>Bacteria</taxon>
        <taxon>Pseudomonadati</taxon>
        <taxon>Bacteroidota</taxon>
        <taxon>Cytophagia</taxon>
        <taxon>Cytophagales</taxon>
        <taxon>Cytophagaceae</taxon>
        <taxon>Sporocytophaga</taxon>
    </lineage>
</organism>
<dbReference type="EMBL" id="BBLT01000010">
    <property type="protein sequence ID" value="GAL86974.1"/>
    <property type="molecule type" value="Genomic_DNA"/>
</dbReference>
<comment type="caution">
    <text evidence="1">The sequence shown here is derived from an EMBL/GenBank/DDBJ whole genome shotgun (WGS) entry which is preliminary data.</text>
</comment>
<proteinExistence type="predicted"/>
<dbReference type="OrthoDB" id="1112892at2"/>
<gene>
    <name evidence="1" type="ORF">MYP_4204</name>
</gene>
<reference evidence="1 2" key="1">
    <citation type="submission" date="2014-09" db="EMBL/GenBank/DDBJ databases">
        <title>Sporocytophaga myxococcoides PG-01 genome sequencing.</title>
        <authorList>
            <person name="Liu L."/>
            <person name="Gao P.J."/>
            <person name="Chen G.J."/>
            <person name="Wang L.S."/>
        </authorList>
    </citation>
    <scope>NUCLEOTIDE SEQUENCE [LARGE SCALE GENOMIC DNA]</scope>
    <source>
        <strain evidence="1 2">PG-01</strain>
    </source>
</reference>
<evidence type="ECO:0008006" key="3">
    <source>
        <dbReference type="Google" id="ProtNLM"/>
    </source>
</evidence>
<accession>A0A098LKG4</accession>
<name>A0A098LKG4_9BACT</name>
<dbReference type="SUPFAM" id="SSF56112">
    <property type="entry name" value="Protein kinase-like (PK-like)"/>
    <property type="match status" value="1"/>
</dbReference>
<protein>
    <recommendedName>
        <fullName evidence="3">Aminoglycoside phosphotransferase domain-containing protein</fullName>
    </recommendedName>
</protein>
<evidence type="ECO:0000313" key="2">
    <source>
        <dbReference type="Proteomes" id="UP000030185"/>
    </source>
</evidence>
<sequence length="347" mass="41579">MKIIDYSLIIKEAWENFDASKSIAKIEDISAKVSTNHVFRVTFDDEDIIIAKLSYFGKYEHFKEDHRLIHALTNNLLFPFENVLAKSLVKNNKVYTYRYQEGLTDAWVVFYNPIRVMEKLPRRLEEGHIIKLGREIAKFHKACAKVKNVLPKSSKTLVSDIEHLLEILDTEDGQYEHRMHVDYLRSQCETFLQNIELLDYKTFESIPVFVDWNIGNFSVTDKLELFSRWDYDWFRMSSRVLDFYFFSRVVSDIGDRTVFSYVVGPLMEDRFILFLKEYHKVFPLTRNEVLFMKEAYRFFILNYVIKHGRYFFHEIYATKLQREAYEKYLPSIEEEFNADKIIKELQL</sequence>
<dbReference type="STRING" id="153721.MYP_4204"/>
<dbReference type="InterPro" id="IPR011009">
    <property type="entry name" value="Kinase-like_dom_sf"/>
</dbReference>
<keyword evidence="2" id="KW-1185">Reference proteome</keyword>
<evidence type="ECO:0000313" key="1">
    <source>
        <dbReference type="EMBL" id="GAL86974.1"/>
    </source>
</evidence>
<dbReference type="RefSeq" id="WP_045467580.1">
    <property type="nucleotide sequence ID" value="NZ_BBLT01000010.1"/>
</dbReference>
<dbReference type="eggNOG" id="COG2334">
    <property type="taxonomic scope" value="Bacteria"/>
</dbReference>